<name>A0ABV9FAD3_9BACL</name>
<dbReference type="Pfam" id="PF01321">
    <property type="entry name" value="Creatinase_N"/>
    <property type="match status" value="1"/>
</dbReference>
<dbReference type="InterPro" id="IPR000587">
    <property type="entry name" value="Creatinase_N"/>
</dbReference>
<dbReference type="PANTHER" id="PTHR46112:SF3">
    <property type="entry name" value="AMINOPEPTIDASE YPDF"/>
    <property type="match status" value="1"/>
</dbReference>
<dbReference type="SUPFAM" id="SSF53092">
    <property type="entry name" value="Creatinase/prolidase N-terminal domain"/>
    <property type="match status" value="1"/>
</dbReference>
<accession>A0ABV9FAD3</accession>
<evidence type="ECO:0000259" key="2">
    <source>
        <dbReference type="Pfam" id="PF01321"/>
    </source>
</evidence>
<reference evidence="4" key="1">
    <citation type="journal article" date="2019" name="Int. J. Syst. Evol. Microbiol.">
        <title>The Global Catalogue of Microorganisms (GCM) 10K type strain sequencing project: providing services to taxonomists for standard genome sequencing and annotation.</title>
        <authorList>
            <consortium name="The Broad Institute Genomics Platform"/>
            <consortium name="The Broad Institute Genome Sequencing Center for Infectious Disease"/>
            <person name="Wu L."/>
            <person name="Ma J."/>
        </authorList>
    </citation>
    <scope>NUCLEOTIDE SEQUENCE [LARGE SCALE GENOMIC DNA]</scope>
    <source>
        <strain evidence="4">CCUG 49571</strain>
    </source>
</reference>
<evidence type="ECO:0000313" key="3">
    <source>
        <dbReference type="EMBL" id="MFC4598632.1"/>
    </source>
</evidence>
<dbReference type="EMBL" id="JBHSEP010000006">
    <property type="protein sequence ID" value="MFC4598632.1"/>
    <property type="molecule type" value="Genomic_DNA"/>
</dbReference>
<dbReference type="InterPro" id="IPR050659">
    <property type="entry name" value="Peptidase_M24B"/>
</dbReference>
<dbReference type="Pfam" id="PF00557">
    <property type="entry name" value="Peptidase_M24"/>
    <property type="match status" value="1"/>
</dbReference>
<protein>
    <submittedName>
        <fullName evidence="3">M24 family metallopeptidase</fullName>
    </submittedName>
</protein>
<dbReference type="Gene3D" id="3.40.350.10">
    <property type="entry name" value="Creatinase/prolidase N-terminal domain"/>
    <property type="match status" value="1"/>
</dbReference>
<feature type="domain" description="Creatinase N-terminal" evidence="2">
    <location>
        <begin position="5"/>
        <end position="130"/>
    </location>
</feature>
<dbReference type="SUPFAM" id="SSF55920">
    <property type="entry name" value="Creatinase/aminopeptidase"/>
    <property type="match status" value="1"/>
</dbReference>
<dbReference type="PANTHER" id="PTHR46112">
    <property type="entry name" value="AMINOPEPTIDASE"/>
    <property type="match status" value="1"/>
</dbReference>
<dbReference type="InterPro" id="IPR036005">
    <property type="entry name" value="Creatinase/aminopeptidase-like"/>
</dbReference>
<comment type="caution">
    <text evidence="3">The sequence shown here is derived from an EMBL/GenBank/DDBJ whole genome shotgun (WGS) entry which is preliminary data.</text>
</comment>
<gene>
    <name evidence="3" type="ORF">ACFO3S_10335</name>
</gene>
<sequence>MEARRLELVRQRLAASNLDGLLVTNPHNRKYMTGFSGSAGYVLVTQDQALLLTDFRYTDQAAEQAKAYEVVKHAARPADTIAAALRTAGVRRLGFEHNHVTYASYEAYREQFAGVELAPAGGIVEELRAIKDEREIGCIRKAVELTELAFEHILGVLKPGMSELNVSAELEYAIRRAGAPSSAYATIVASGERGALPHGLASGKRLARGELVTLDFGASCEGYCADLTRTVCLGTPSEKQKELYGIVLEANRAALEGLKPGMSGKDGDSLARTVIAERGYGPNFGHGLGHAFGLEIHEPVRLSQQSDDILRPGMALTVEPGIYVPGFGGVRIEDDIVVTETGIEVLTKANKELIVL</sequence>
<keyword evidence="4" id="KW-1185">Reference proteome</keyword>
<dbReference type="Gene3D" id="3.90.230.10">
    <property type="entry name" value="Creatinase/methionine aminopeptidase superfamily"/>
    <property type="match status" value="1"/>
</dbReference>
<evidence type="ECO:0000313" key="4">
    <source>
        <dbReference type="Proteomes" id="UP001596028"/>
    </source>
</evidence>
<dbReference type="Proteomes" id="UP001596028">
    <property type="component" value="Unassembled WGS sequence"/>
</dbReference>
<evidence type="ECO:0000259" key="1">
    <source>
        <dbReference type="Pfam" id="PF00557"/>
    </source>
</evidence>
<dbReference type="InterPro" id="IPR000994">
    <property type="entry name" value="Pept_M24"/>
</dbReference>
<dbReference type="RefSeq" id="WP_378095089.1">
    <property type="nucleotide sequence ID" value="NZ_JBHSEP010000006.1"/>
</dbReference>
<proteinExistence type="predicted"/>
<organism evidence="3 4">
    <name type="scientific">Cohnella hongkongensis</name>
    <dbReference type="NCBI Taxonomy" id="178337"/>
    <lineage>
        <taxon>Bacteria</taxon>
        <taxon>Bacillati</taxon>
        <taxon>Bacillota</taxon>
        <taxon>Bacilli</taxon>
        <taxon>Bacillales</taxon>
        <taxon>Paenibacillaceae</taxon>
        <taxon>Cohnella</taxon>
    </lineage>
</organism>
<feature type="domain" description="Peptidase M24" evidence="1">
    <location>
        <begin position="138"/>
        <end position="340"/>
    </location>
</feature>
<dbReference type="CDD" id="cd01092">
    <property type="entry name" value="APP-like"/>
    <property type="match status" value="1"/>
</dbReference>
<dbReference type="InterPro" id="IPR029149">
    <property type="entry name" value="Creatin/AminoP/Spt16_N"/>
</dbReference>